<organism evidence="2">
    <name type="scientific">Timema genevievae</name>
    <name type="common">Walking stick</name>
    <dbReference type="NCBI Taxonomy" id="629358"/>
    <lineage>
        <taxon>Eukaryota</taxon>
        <taxon>Metazoa</taxon>
        <taxon>Ecdysozoa</taxon>
        <taxon>Arthropoda</taxon>
        <taxon>Hexapoda</taxon>
        <taxon>Insecta</taxon>
        <taxon>Pterygota</taxon>
        <taxon>Neoptera</taxon>
        <taxon>Polyneoptera</taxon>
        <taxon>Phasmatodea</taxon>
        <taxon>Timematodea</taxon>
        <taxon>Timematoidea</taxon>
        <taxon>Timematidae</taxon>
        <taxon>Timema</taxon>
    </lineage>
</organism>
<sequence length="96" mass="10569">MLTRPGCFGVRCLKTGRPTSMRALFLDTSSSKINFRPYCIAPSGVKAVLLVENAPSHPIEKMCRSDLKIKCLTLTPNTSSLLQPMDQDVVLTCKIL</sequence>
<name>A0A7R9JWB8_TIMGE</name>
<evidence type="ECO:0000259" key="1">
    <source>
        <dbReference type="Pfam" id="PF03184"/>
    </source>
</evidence>
<dbReference type="EMBL" id="OE840608">
    <property type="protein sequence ID" value="CAD7591497.1"/>
    <property type="molecule type" value="Genomic_DNA"/>
</dbReference>
<proteinExistence type="predicted"/>
<gene>
    <name evidence="2" type="ORF">TGEB3V08_LOCUS4607</name>
</gene>
<reference evidence="2" key="1">
    <citation type="submission" date="2020-11" db="EMBL/GenBank/DDBJ databases">
        <authorList>
            <person name="Tran Van P."/>
        </authorList>
    </citation>
    <scope>NUCLEOTIDE SEQUENCE</scope>
</reference>
<dbReference type="Pfam" id="PF03184">
    <property type="entry name" value="DDE_1"/>
    <property type="match status" value="1"/>
</dbReference>
<protein>
    <recommendedName>
        <fullName evidence="1">DDE-1 domain-containing protein</fullName>
    </recommendedName>
</protein>
<evidence type="ECO:0000313" key="2">
    <source>
        <dbReference type="EMBL" id="CAD7591497.1"/>
    </source>
</evidence>
<dbReference type="AlphaFoldDB" id="A0A7R9JWB8"/>
<feature type="domain" description="DDE-1" evidence="1">
    <location>
        <begin position="40"/>
        <end position="94"/>
    </location>
</feature>
<accession>A0A7R9JWB8</accession>
<dbReference type="InterPro" id="IPR004875">
    <property type="entry name" value="DDE_SF_endonuclease_dom"/>
</dbReference>
<dbReference type="GO" id="GO:0003676">
    <property type="term" value="F:nucleic acid binding"/>
    <property type="evidence" value="ECO:0007669"/>
    <property type="project" value="InterPro"/>
</dbReference>